<protein>
    <recommendedName>
        <fullName evidence="2">Glycine zipper domain-containing protein</fullName>
    </recommendedName>
</protein>
<evidence type="ECO:0000313" key="1">
    <source>
        <dbReference type="EMBL" id="KKN46958.1"/>
    </source>
</evidence>
<organism evidence="1">
    <name type="scientific">marine sediment metagenome</name>
    <dbReference type="NCBI Taxonomy" id="412755"/>
    <lineage>
        <taxon>unclassified sequences</taxon>
        <taxon>metagenomes</taxon>
        <taxon>ecological metagenomes</taxon>
    </lineage>
</organism>
<comment type="caution">
    <text evidence="1">The sequence shown here is derived from an EMBL/GenBank/DDBJ whole genome shotgun (WGS) entry which is preliminary data.</text>
</comment>
<dbReference type="EMBL" id="LAZR01001303">
    <property type="protein sequence ID" value="KKN46958.1"/>
    <property type="molecule type" value="Genomic_DNA"/>
</dbReference>
<dbReference type="AlphaFoldDB" id="A0A0F9TZZ9"/>
<accession>A0A0F9TZZ9</accession>
<proteinExistence type="predicted"/>
<name>A0A0F9TZZ9_9ZZZZ</name>
<evidence type="ECO:0008006" key="2">
    <source>
        <dbReference type="Google" id="ProtNLM"/>
    </source>
</evidence>
<gene>
    <name evidence="1" type="ORF">LCGC14_0667820</name>
</gene>
<sequence length="229" mass="23934">MPIRDPLNQFTSLRNRRRPMGNVFGAGVGELSMDKMSGTGAPKALGNIFGSGSDIAGGVEGVASFFNAFGQEKDFYNRDIQTRDVMFGSRPTYSGVSGARQEAAAIDPNIAGRGLVGKGAMAGGKLGATIGGFATGPLAPFGSAIGAGVGALVGTIGGLFAKKKVKGDAEDLKTEATSKFKQTQGRYNEAIGDYYEGVDTSRAGAQADRNYRNRVFNIDNRVSPFSRTI</sequence>
<reference evidence="1" key="1">
    <citation type="journal article" date="2015" name="Nature">
        <title>Complex archaea that bridge the gap between prokaryotes and eukaryotes.</title>
        <authorList>
            <person name="Spang A."/>
            <person name="Saw J.H."/>
            <person name="Jorgensen S.L."/>
            <person name="Zaremba-Niedzwiedzka K."/>
            <person name="Martijn J."/>
            <person name="Lind A.E."/>
            <person name="van Eijk R."/>
            <person name="Schleper C."/>
            <person name="Guy L."/>
            <person name="Ettema T.J."/>
        </authorList>
    </citation>
    <scope>NUCLEOTIDE SEQUENCE</scope>
</reference>